<sequence>MSENITSNGPQPPMGMSHGTTRAYNPAYGAQWACTVCGKRFRTYAKRKVHNDVCLGKYDAREHTKSCRRSFVIKRDQFAKTLQVFVVASKAWDWIKQLKWLGGNPFDYLCAGYTIQKFLDDACRAPNGHFNTFKAEMWYYDQPAIGVHPDINENLKTYGKVWAEFLRIFHRSNTSGPRNNELKKLWNLYQSLLARGVAQPEGHPDPPKVLSLCVFLPLKFGTQIILYT</sequence>
<dbReference type="AlphaFoldDB" id="U4LVV5"/>
<keyword evidence="2" id="KW-1185">Reference proteome</keyword>
<evidence type="ECO:0000313" key="2">
    <source>
        <dbReference type="Proteomes" id="UP000018144"/>
    </source>
</evidence>
<accession>U4LVV5</accession>
<dbReference type="Proteomes" id="UP000018144">
    <property type="component" value="Unassembled WGS sequence"/>
</dbReference>
<dbReference type="EMBL" id="HF936663">
    <property type="protein sequence ID" value="CCX34907.1"/>
    <property type="molecule type" value="Genomic_DNA"/>
</dbReference>
<evidence type="ECO:0000313" key="1">
    <source>
        <dbReference type="EMBL" id="CCX34907.1"/>
    </source>
</evidence>
<protein>
    <submittedName>
        <fullName evidence="1">Uncharacterized protein</fullName>
    </submittedName>
</protein>
<gene>
    <name evidence="1" type="ORF">PCON_04583</name>
</gene>
<reference evidence="1 2" key="1">
    <citation type="journal article" date="2013" name="PLoS Genet.">
        <title>The genome and development-dependent transcriptomes of Pyronema confluens: a window into fungal evolution.</title>
        <authorList>
            <person name="Traeger S."/>
            <person name="Altegoer F."/>
            <person name="Freitag M."/>
            <person name="Gabaldon T."/>
            <person name="Kempken F."/>
            <person name="Kumar A."/>
            <person name="Marcet-Houben M."/>
            <person name="Poggeler S."/>
            <person name="Stajich J.E."/>
            <person name="Nowrousian M."/>
        </authorList>
    </citation>
    <scope>NUCLEOTIDE SEQUENCE [LARGE SCALE GENOMIC DNA]</scope>
    <source>
        <strain evidence="2">CBS 100304</strain>
        <tissue evidence="1">Vegetative mycelium</tissue>
    </source>
</reference>
<proteinExistence type="predicted"/>
<organism evidence="1 2">
    <name type="scientific">Pyronema omphalodes (strain CBS 100304)</name>
    <name type="common">Pyronema confluens</name>
    <dbReference type="NCBI Taxonomy" id="1076935"/>
    <lineage>
        <taxon>Eukaryota</taxon>
        <taxon>Fungi</taxon>
        <taxon>Dikarya</taxon>
        <taxon>Ascomycota</taxon>
        <taxon>Pezizomycotina</taxon>
        <taxon>Pezizomycetes</taxon>
        <taxon>Pezizales</taxon>
        <taxon>Pyronemataceae</taxon>
        <taxon>Pyronema</taxon>
    </lineage>
</organism>
<name>U4LVV5_PYROM</name>